<feature type="compositionally biased region" description="Low complexity" evidence="1">
    <location>
        <begin position="621"/>
        <end position="630"/>
    </location>
</feature>
<dbReference type="OrthoDB" id="10553218at2759"/>
<dbReference type="PROSITE" id="PS50011">
    <property type="entry name" value="PROTEIN_KINASE_DOM"/>
    <property type="match status" value="1"/>
</dbReference>
<dbReference type="Gene3D" id="1.10.510.10">
    <property type="entry name" value="Transferase(Phosphotransferase) domain 1"/>
    <property type="match status" value="1"/>
</dbReference>
<dbReference type="SMART" id="SM00220">
    <property type="entry name" value="S_TKc"/>
    <property type="match status" value="1"/>
</dbReference>
<dbReference type="InParanoid" id="A0A7M7JC08"/>
<dbReference type="InterPro" id="IPR000719">
    <property type="entry name" value="Prot_kinase_dom"/>
</dbReference>
<protein>
    <recommendedName>
        <fullName evidence="2">Protein kinase domain-containing protein</fullName>
    </recommendedName>
</protein>
<dbReference type="AlphaFoldDB" id="A0A7M7JC08"/>
<evidence type="ECO:0000313" key="3">
    <source>
        <dbReference type="EnsemblMetazoa" id="XP_022649766"/>
    </source>
</evidence>
<dbReference type="GeneID" id="111245544"/>
<dbReference type="Proteomes" id="UP000594260">
    <property type="component" value="Unplaced"/>
</dbReference>
<dbReference type="KEGG" id="vde:111245544"/>
<dbReference type="RefSeq" id="XP_022649766.1">
    <property type="nucleotide sequence ID" value="XM_022794031.1"/>
</dbReference>
<dbReference type="InterPro" id="IPR045269">
    <property type="entry name" value="Atg1-like"/>
</dbReference>
<dbReference type="InterPro" id="IPR011009">
    <property type="entry name" value="Kinase-like_dom_sf"/>
</dbReference>
<dbReference type="GO" id="GO:0005524">
    <property type="term" value="F:ATP binding"/>
    <property type="evidence" value="ECO:0007669"/>
    <property type="project" value="InterPro"/>
</dbReference>
<feature type="region of interest" description="Disordered" evidence="1">
    <location>
        <begin position="621"/>
        <end position="658"/>
    </location>
</feature>
<evidence type="ECO:0000259" key="2">
    <source>
        <dbReference type="PROSITE" id="PS50011"/>
    </source>
</evidence>
<dbReference type="GO" id="GO:0004674">
    <property type="term" value="F:protein serine/threonine kinase activity"/>
    <property type="evidence" value="ECO:0007669"/>
    <property type="project" value="InterPro"/>
</dbReference>
<accession>A0A7M7JC08</accession>
<dbReference type="GO" id="GO:0010506">
    <property type="term" value="P:regulation of autophagy"/>
    <property type="evidence" value="ECO:0007669"/>
    <property type="project" value="InterPro"/>
</dbReference>
<sequence length="696" mass="77212">MSSVSSRYESPRDERQMFWLRGCTHWLLRSVAAAAAAAIGMAVQELNCLAQAVAVASMAATETQRFGLNVVLRKFPEPRPRTYPVYDRLQQTVRYSQVLNDDQLTSLILKEKEIWDVLGVARSLHIIRLDESRSAVIFGEDRDHLQTVVSRLVPRSLPPDHVRSYLAQMCAICEDLHARGFTLQGALQLSSFALDKCDHVFLLSSTGVQKASNWRPVSLNPQYTAPEVLRQSLQLREDVLEHQRLHQASPFSTPYNSFSCDTLFHADAYSVGICGLVMATGKRPFRINVGRSTTAEDWIQMTNRLVLEIPNDLAKDLRCLLSHLLLLNPERRMSVSEALHHPALHAFVGHLRRSPTVTTPPFLSFMQTTTPTTAATAKTTENSQDKQQRQRHAMISNVTVDSVNTEVLIPQTIDHTSNNSNRNNNCRIDPDPLSLNEAIMPASPEGSDQDEACCEANEISGGRECQQRADIDKAVLPADRAELVTFVVDAVGSSNGDDDDNNNNNTDETLTSLSLTALPISTRREHFVREDIIQQQPQQNAVSPQKLLLSQDRPTPDCCAEAVAESGRQDGFVVAVENCSPTSVSSVRQRSLAGHTEDVTPEDSDVGSVENCDVELLQQQQWQQQQQQQQAPLHQENQFRQRSDGYPERDRKEASGVRIAAVPTTRIVSGATAVSISNTAAKGTSERTTHKANSML</sequence>
<feature type="domain" description="Protein kinase" evidence="2">
    <location>
        <begin position="25"/>
        <end position="344"/>
    </location>
</feature>
<dbReference type="GO" id="GO:0006914">
    <property type="term" value="P:autophagy"/>
    <property type="evidence" value="ECO:0007669"/>
    <property type="project" value="UniProtKB-ARBA"/>
</dbReference>
<name>A0A7M7JC08_VARDE</name>
<evidence type="ECO:0000313" key="4">
    <source>
        <dbReference type="Proteomes" id="UP000594260"/>
    </source>
</evidence>
<dbReference type="PANTHER" id="PTHR24348">
    <property type="entry name" value="SERINE/THREONINE-PROTEIN KINASE UNC-51-RELATED"/>
    <property type="match status" value="1"/>
</dbReference>
<reference evidence="3" key="1">
    <citation type="submission" date="2021-01" db="UniProtKB">
        <authorList>
            <consortium name="EnsemblMetazoa"/>
        </authorList>
    </citation>
    <scope>IDENTIFICATION</scope>
</reference>
<dbReference type="GO" id="GO:0005737">
    <property type="term" value="C:cytoplasm"/>
    <property type="evidence" value="ECO:0007669"/>
    <property type="project" value="TreeGrafter"/>
</dbReference>
<feature type="region of interest" description="Disordered" evidence="1">
    <location>
        <begin position="584"/>
        <end position="608"/>
    </location>
</feature>
<feature type="compositionally biased region" description="Basic and acidic residues" evidence="1">
    <location>
        <begin position="637"/>
        <end position="655"/>
    </location>
</feature>
<organism evidence="3 4">
    <name type="scientific">Varroa destructor</name>
    <name type="common">Honeybee mite</name>
    <dbReference type="NCBI Taxonomy" id="109461"/>
    <lineage>
        <taxon>Eukaryota</taxon>
        <taxon>Metazoa</taxon>
        <taxon>Ecdysozoa</taxon>
        <taxon>Arthropoda</taxon>
        <taxon>Chelicerata</taxon>
        <taxon>Arachnida</taxon>
        <taxon>Acari</taxon>
        <taxon>Parasitiformes</taxon>
        <taxon>Mesostigmata</taxon>
        <taxon>Gamasina</taxon>
        <taxon>Dermanyssoidea</taxon>
        <taxon>Varroidae</taxon>
        <taxon>Varroa</taxon>
    </lineage>
</organism>
<proteinExistence type="predicted"/>
<dbReference type="EnsemblMetazoa" id="XM_022794031">
    <property type="protein sequence ID" value="XP_022649766"/>
    <property type="gene ID" value="LOC111245544"/>
</dbReference>
<keyword evidence="4" id="KW-1185">Reference proteome</keyword>
<evidence type="ECO:0000256" key="1">
    <source>
        <dbReference type="SAM" id="MobiDB-lite"/>
    </source>
</evidence>
<dbReference type="SUPFAM" id="SSF56112">
    <property type="entry name" value="Protein kinase-like (PK-like)"/>
    <property type="match status" value="1"/>
</dbReference>